<comment type="caution">
    <text evidence="2">The sequence shown here is derived from an EMBL/GenBank/DDBJ whole genome shotgun (WGS) entry which is preliminary data.</text>
</comment>
<evidence type="ECO:0000313" key="3">
    <source>
        <dbReference type="Proteomes" id="UP000265520"/>
    </source>
</evidence>
<gene>
    <name evidence="2" type="ORF">A2U01_0025368</name>
</gene>
<dbReference type="Proteomes" id="UP000265520">
    <property type="component" value="Unassembled WGS sequence"/>
</dbReference>
<feature type="compositionally biased region" description="Acidic residues" evidence="1">
    <location>
        <begin position="1"/>
        <end position="15"/>
    </location>
</feature>
<feature type="non-terminal residue" evidence="2">
    <location>
        <position position="35"/>
    </location>
</feature>
<dbReference type="AlphaFoldDB" id="A0A392NWY7"/>
<organism evidence="2 3">
    <name type="scientific">Trifolium medium</name>
    <dbReference type="NCBI Taxonomy" id="97028"/>
    <lineage>
        <taxon>Eukaryota</taxon>
        <taxon>Viridiplantae</taxon>
        <taxon>Streptophyta</taxon>
        <taxon>Embryophyta</taxon>
        <taxon>Tracheophyta</taxon>
        <taxon>Spermatophyta</taxon>
        <taxon>Magnoliopsida</taxon>
        <taxon>eudicotyledons</taxon>
        <taxon>Gunneridae</taxon>
        <taxon>Pentapetalae</taxon>
        <taxon>rosids</taxon>
        <taxon>fabids</taxon>
        <taxon>Fabales</taxon>
        <taxon>Fabaceae</taxon>
        <taxon>Papilionoideae</taxon>
        <taxon>50 kb inversion clade</taxon>
        <taxon>NPAAA clade</taxon>
        <taxon>Hologalegina</taxon>
        <taxon>IRL clade</taxon>
        <taxon>Trifolieae</taxon>
        <taxon>Trifolium</taxon>
    </lineage>
</organism>
<protein>
    <submittedName>
        <fullName evidence="2">Uncharacterized protein</fullName>
    </submittedName>
</protein>
<sequence>QFDNGLDDGSDEDPYPDSQGTYNSDDHYASTDSDL</sequence>
<feature type="region of interest" description="Disordered" evidence="1">
    <location>
        <begin position="1"/>
        <end position="35"/>
    </location>
</feature>
<name>A0A392NWY7_9FABA</name>
<feature type="non-terminal residue" evidence="2">
    <location>
        <position position="1"/>
    </location>
</feature>
<dbReference type="EMBL" id="LXQA010054997">
    <property type="protein sequence ID" value="MCI04321.1"/>
    <property type="molecule type" value="Genomic_DNA"/>
</dbReference>
<evidence type="ECO:0000313" key="2">
    <source>
        <dbReference type="EMBL" id="MCI04321.1"/>
    </source>
</evidence>
<reference evidence="2 3" key="1">
    <citation type="journal article" date="2018" name="Front. Plant Sci.">
        <title>Red Clover (Trifolium pratense) and Zigzag Clover (T. medium) - A Picture of Genomic Similarities and Differences.</title>
        <authorList>
            <person name="Dluhosova J."/>
            <person name="Istvanek J."/>
            <person name="Nedelnik J."/>
            <person name="Repkova J."/>
        </authorList>
    </citation>
    <scope>NUCLEOTIDE SEQUENCE [LARGE SCALE GENOMIC DNA]</scope>
    <source>
        <strain evidence="3">cv. 10/8</strain>
        <tissue evidence="2">Leaf</tissue>
    </source>
</reference>
<keyword evidence="3" id="KW-1185">Reference proteome</keyword>
<proteinExistence type="predicted"/>
<accession>A0A392NWY7</accession>
<evidence type="ECO:0000256" key="1">
    <source>
        <dbReference type="SAM" id="MobiDB-lite"/>
    </source>
</evidence>